<dbReference type="Pfam" id="PF13540">
    <property type="entry name" value="RCC1_2"/>
    <property type="match status" value="1"/>
</dbReference>
<dbReference type="Proteomes" id="UP000310158">
    <property type="component" value="Unassembled WGS sequence"/>
</dbReference>
<gene>
    <name evidence="2" type="ORF">EW146_g6425</name>
</gene>
<dbReference type="Gene3D" id="2.130.10.30">
    <property type="entry name" value="Regulator of chromosome condensation 1/beta-lactamase-inhibitor protein II"/>
    <property type="match status" value="1"/>
</dbReference>
<comment type="caution">
    <text evidence="2">The sequence shown here is derived from an EMBL/GenBank/DDBJ whole genome shotgun (WGS) entry which is preliminary data.</text>
</comment>
<dbReference type="InterPro" id="IPR009091">
    <property type="entry name" value="RCC1/BLIP-II"/>
</dbReference>
<dbReference type="InterPro" id="IPR000408">
    <property type="entry name" value="Reg_chr_condens"/>
</dbReference>
<dbReference type="AlphaFoldDB" id="A0A4S4LP81"/>
<protein>
    <submittedName>
        <fullName evidence="2">Uncharacterized protein</fullName>
    </submittedName>
</protein>
<dbReference type="PANTHER" id="PTHR47563:SF1">
    <property type="entry name" value="PROTEIN FMP25, MITOCHONDRIAL"/>
    <property type="match status" value="1"/>
</dbReference>
<keyword evidence="3" id="KW-1185">Reference proteome</keyword>
<feature type="repeat" description="RCC1" evidence="1">
    <location>
        <begin position="387"/>
        <end position="447"/>
    </location>
</feature>
<accession>A0A4S4LP81</accession>
<proteinExistence type="predicted"/>
<reference evidence="2 3" key="1">
    <citation type="submission" date="2019-02" db="EMBL/GenBank/DDBJ databases">
        <title>Genome sequencing of the rare red list fungi Bondarzewia mesenterica.</title>
        <authorList>
            <person name="Buettner E."/>
            <person name="Kellner H."/>
        </authorList>
    </citation>
    <scope>NUCLEOTIDE SEQUENCE [LARGE SCALE GENOMIC DNA]</scope>
    <source>
        <strain evidence="2 3">DSM 108281</strain>
    </source>
</reference>
<dbReference type="PANTHER" id="PTHR47563">
    <property type="entry name" value="PROTEIN FMP25, MITOCHONDRIAL"/>
    <property type="match status" value="1"/>
</dbReference>
<dbReference type="SUPFAM" id="SSF50985">
    <property type="entry name" value="RCC1/BLIP-II"/>
    <property type="match status" value="1"/>
</dbReference>
<dbReference type="PROSITE" id="PS50012">
    <property type="entry name" value="RCC1_3"/>
    <property type="match status" value="1"/>
</dbReference>
<organism evidence="2 3">
    <name type="scientific">Bondarzewia mesenterica</name>
    <dbReference type="NCBI Taxonomy" id="1095465"/>
    <lineage>
        <taxon>Eukaryota</taxon>
        <taxon>Fungi</taxon>
        <taxon>Dikarya</taxon>
        <taxon>Basidiomycota</taxon>
        <taxon>Agaricomycotina</taxon>
        <taxon>Agaricomycetes</taxon>
        <taxon>Russulales</taxon>
        <taxon>Bondarzewiaceae</taxon>
        <taxon>Bondarzewia</taxon>
    </lineage>
</organism>
<dbReference type="EMBL" id="SGPL01000321">
    <property type="protein sequence ID" value="THH13845.1"/>
    <property type="molecule type" value="Genomic_DNA"/>
</dbReference>
<evidence type="ECO:0000256" key="1">
    <source>
        <dbReference type="PROSITE-ProRule" id="PRU00235"/>
    </source>
</evidence>
<sequence>MFRRVGNSATSRSLRRLYSQASESGSRSQRSPAYIFGGTLVFISAAVAGTQLSRPTIHNDAYTTTEFADKQKAFQELPIIPKVEQADGKLRLVVWGSNKSHVISSDSTIDSIHTPEAVSLLEGAALRDLALHSNHAACVDARGDVYQWGDGFFGSPSSASDTKNRGPALTLSGKNITRLQVTGSRVFALSASGKIYVLSAQAERQGLPSGVPSPSSSPWWGTGWLWGEDGNIDFAEIVPAHALAWGEKFVSIAAGRDHLLALTSSGRTFAHPITKSANTHGQLGFRKFDIPNPYVAVHTPSSRIHVELTPKAVTDPLGQGSRFSRLSLLSSPPSNSNSPHTSEDLAGVDDKNIRFCDRLFEIPSMKSVKVNQIAAGGRSSYVRTDTGRVLGWGANEHGQIGLGGNVVLDTISVPTEVVLWRSTPGGTMTKCVDMRAGGDLAFFTVERIDGSSIRSVDLLSCGNGQYGGLGNALFSSAQGVPSRTKSVSGLLEFSEKTNNLQPITPRSLSVAPDGHVLLTLDTISQAGPGGGGQDLFAWGSNYDYQVGNGKRTSIAVPATLSRPDGNRFMLMKTKAAEVKDAKGKVWKKNVEVEQVAVAGHGNSVCIIAFLTRLRIPARSGNQDVFGSIWHARTWHVNKAPSPLTVELACFCACGASSSNHFAREVDIRSAEDVKVVYKFAEKTGVPIMKASGDYKGGSGFLYPKYQRWRHWLHAYLISILRLALLLKKMYGATIFGRHQGLEEVGMIDDHMKRTRYGHSPDSWKRLCLEVLEGSESQQFVKDRLKIDAELVESQSRGATGQRHITLWWSVRVE</sequence>
<name>A0A4S4LP81_9AGAM</name>
<evidence type="ECO:0000313" key="2">
    <source>
        <dbReference type="EMBL" id="THH13845.1"/>
    </source>
</evidence>
<dbReference type="GO" id="GO:0034551">
    <property type="term" value="P:mitochondrial respiratory chain complex III assembly"/>
    <property type="evidence" value="ECO:0007669"/>
    <property type="project" value="TreeGrafter"/>
</dbReference>
<evidence type="ECO:0000313" key="3">
    <source>
        <dbReference type="Proteomes" id="UP000310158"/>
    </source>
</evidence>
<dbReference type="OrthoDB" id="10256179at2759"/>
<dbReference type="PROSITE" id="PS00626">
    <property type="entry name" value="RCC1_2"/>
    <property type="match status" value="1"/>
</dbReference>
<dbReference type="InterPro" id="IPR053245">
    <property type="entry name" value="MitoProcess-Associated"/>
</dbReference>
<dbReference type="GO" id="GO:0005743">
    <property type="term" value="C:mitochondrial inner membrane"/>
    <property type="evidence" value="ECO:0007669"/>
    <property type="project" value="TreeGrafter"/>
</dbReference>